<proteinExistence type="predicted"/>
<reference evidence="1 2" key="1">
    <citation type="journal article" date="2014" name="Nature">
        <title>An environmental bacterial taxon with a large and distinct metabolic repertoire.</title>
        <authorList>
            <person name="Wilson M.C."/>
            <person name="Mori T."/>
            <person name="Ruckert C."/>
            <person name="Uria A.R."/>
            <person name="Helf M.J."/>
            <person name="Takada K."/>
            <person name="Gernert C."/>
            <person name="Steffens U.A."/>
            <person name="Heycke N."/>
            <person name="Schmitt S."/>
            <person name="Rinke C."/>
            <person name="Helfrich E.J."/>
            <person name="Brachmann A.O."/>
            <person name="Gurgui C."/>
            <person name="Wakimoto T."/>
            <person name="Kracht M."/>
            <person name="Crusemann M."/>
            <person name="Hentschel U."/>
            <person name="Abe I."/>
            <person name="Matsunaga S."/>
            <person name="Kalinowski J."/>
            <person name="Takeyama H."/>
            <person name="Piel J."/>
        </authorList>
    </citation>
    <scope>NUCLEOTIDE SEQUENCE [LARGE SCALE GENOMIC DNA]</scope>
    <source>
        <strain evidence="2">TSY2</strain>
    </source>
</reference>
<dbReference type="EMBL" id="AZHX01002571">
    <property type="protein sequence ID" value="ETW93847.1"/>
    <property type="molecule type" value="Genomic_DNA"/>
</dbReference>
<sequence length="31" mass="3379">MQRTAELNAHIALTPHSAYATVAKISVWQAV</sequence>
<dbReference type="Proteomes" id="UP000019140">
    <property type="component" value="Unassembled WGS sequence"/>
</dbReference>
<accession>W4L756</accession>
<keyword evidence="2" id="KW-1185">Reference proteome</keyword>
<protein>
    <submittedName>
        <fullName evidence="1">Uncharacterized protein</fullName>
    </submittedName>
</protein>
<name>W4L756_9BACT</name>
<organism evidence="1 2">
    <name type="scientific">Candidatus Entotheonella gemina</name>
    <dbReference type="NCBI Taxonomy" id="1429439"/>
    <lineage>
        <taxon>Bacteria</taxon>
        <taxon>Pseudomonadati</taxon>
        <taxon>Nitrospinota/Tectimicrobiota group</taxon>
        <taxon>Candidatus Tectimicrobiota</taxon>
        <taxon>Candidatus Entotheonellia</taxon>
        <taxon>Candidatus Entotheonellales</taxon>
        <taxon>Candidatus Entotheonellaceae</taxon>
        <taxon>Candidatus Entotheonella</taxon>
    </lineage>
</organism>
<dbReference type="HOGENOM" id="CLU_3395669_0_0_7"/>
<gene>
    <name evidence="1" type="ORF">ETSY2_50720</name>
</gene>
<evidence type="ECO:0000313" key="2">
    <source>
        <dbReference type="Proteomes" id="UP000019140"/>
    </source>
</evidence>
<comment type="caution">
    <text evidence="1">The sequence shown here is derived from an EMBL/GenBank/DDBJ whole genome shotgun (WGS) entry which is preliminary data.</text>
</comment>
<evidence type="ECO:0000313" key="1">
    <source>
        <dbReference type="EMBL" id="ETW93847.1"/>
    </source>
</evidence>
<dbReference type="AlphaFoldDB" id="W4L756"/>